<dbReference type="AlphaFoldDB" id="A0A3A8JU38"/>
<organism evidence="1 2">
    <name type="scientific">Corallococcus carmarthensis</name>
    <dbReference type="NCBI Taxonomy" id="2316728"/>
    <lineage>
        <taxon>Bacteria</taxon>
        <taxon>Pseudomonadati</taxon>
        <taxon>Myxococcota</taxon>
        <taxon>Myxococcia</taxon>
        <taxon>Myxococcales</taxon>
        <taxon>Cystobacterineae</taxon>
        <taxon>Myxococcaceae</taxon>
        <taxon>Corallococcus</taxon>
    </lineage>
</organism>
<keyword evidence="2" id="KW-1185">Reference proteome</keyword>
<sequence>MAGLLMVACGGGLDAAPELARQESALCGYCGDNLCDPATEAYSCPQDCGQATCGDGACCNETPDSCPQDCPYAAPYCYDTPIGFAREGQAAPPRPLPEARPRFTGSLTCAVCGDNVCDPASEDRYSCPQDCTTVCGDGVCCQESPSSCPQDCPYAAPYCYDTPVQ</sequence>
<protein>
    <submittedName>
        <fullName evidence="1">Uncharacterized protein</fullName>
    </submittedName>
</protein>
<name>A0A3A8JU38_9BACT</name>
<comment type="caution">
    <text evidence="1">The sequence shown here is derived from an EMBL/GenBank/DDBJ whole genome shotgun (WGS) entry which is preliminary data.</text>
</comment>
<evidence type="ECO:0000313" key="2">
    <source>
        <dbReference type="Proteomes" id="UP000268313"/>
    </source>
</evidence>
<dbReference type="EMBL" id="RAWE01000274">
    <property type="protein sequence ID" value="RKG95250.1"/>
    <property type="molecule type" value="Genomic_DNA"/>
</dbReference>
<dbReference type="Proteomes" id="UP000268313">
    <property type="component" value="Unassembled WGS sequence"/>
</dbReference>
<accession>A0A3A8JU38</accession>
<evidence type="ECO:0000313" key="1">
    <source>
        <dbReference type="EMBL" id="RKG95250.1"/>
    </source>
</evidence>
<gene>
    <name evidence="1" type="ORF">D7X32_39630</name>
</gene>
<reference evidence="2" key="1">
    <citation type="submission" date="2018-09" db="EMBL/GenBank/DDBJ databases">
        <authorList>
            <person name="Livingstone P.G."/>
            <person name="Whitworth D.E."/>
        </authorList>
    </citation>
    <scope>NUCLEOTIDE SEQUENCE [LARGE SCALE GENOMIC DNA]</scope>
    <source>
        <strain evidence="2">CA043D</strain>
    </source>
</reference>
<proteinExistence type="predicted"/>